<reference evidence="2 3" key="1">
    <citation type="submission" date="2018-09" db="EMBL/GenBank/DDBJ databases">
        <title>Paenibacillus SK2017-BO5.</title>
        <authorList>
            <person name="Piskunova J.V."/>
            <person name="Dubiley S.A."/>
            <person name="Severinov K.V."/>
        </authorList>
    </citation>
    <scope>NUCLEOTIDE SEQUENCE [LARGE SCALE GENOMIC DNA]</scope>
    <source>
        <strain evidence="2 3">BO5</strain>
    </source>
</reference>
<dbReference type="Gene3D" id="2.40.128.690">
    <property type="entry name" value="YycH protein, domain 3-like"/>
    <property type="match status" value="1"/>
</dbReference>
<accession>A0A3A3H3G3</accession>
<comment type="caution">
    <text evidence="2">The sequence shown here is derived from an EMBL/GenBank/DDBJ whole genome shotgun (WGS) entry which is preliminary data.</text>
</comment>
<evidence type="ECO:0000313" key="3">
    <source>
        <dbReference type="Proteomes" id="UP000266177"/>
    </source>
</evidence>
<dbReference type="EMBL" id="QYZD01000009">
    <property type="protein sequence ID" value="RJG23734.1"/>
    <property type="molecule type" value="Genomic_DNA"/>
</dbReference>
<evidence type="ECO:0000259" key="1">
    <source>
        <dbReference type="Pfam" id="PF09648"/>
    </source>
</evidence>
<gene>
    <name evidence="2" type="ORF">DQX05_11925</name>
</gene>
<dbReference type="Pfam" id="PF09648">
    <property type="entry name" value="YycI"/>
    <property type="match status" value="1"/>
</dbReference>
<dbReference type="Proteomes" id="UP000266177">
    <property type="component" value="Unassembled WGS sequence"/>
</dbReference>
<proteinExistence type="predicted"/>
<dbReference type="OrthoDB" id="2388036at2"/>
<organism evidence="2 3">
    <name type="scientific">Paenibacillus thiaminolyticus</name>
    <name type="common">Bacillus thiaminolyticus</name>
    <dbReference type="NCBI Taxonomy" id="49283"/>
    <lineage>
        <taxon>Bacteria</taxon>
        <taxon>Bacillati</taxon>
        <taxon>Bacillota</taxon>
        <taxon>Bacilli</taxon>
        <taxon>Bacillales</taxon>
        <taxon>Paenibacillaceae</taxon>
        <taxon>Paenibacillus</taxon>
    </lineage>
</organism>
<name>A0A3A3H3G3_PANTH</name>
<dbReference type="RefSeq" id="WP_119793814.1">
    <property type="nucleotide sequence ID" value="NZ_QYZD01000009.1"/>
</dbReference>
<sequence>MDWSRAKNILIYAFLLLNIVLGYQLWQDIREQLHSDLDWTSLSEETRQMMDVKRIQVTSKIPAETPALREITYRFVRRDPEPVSLEDPQDSTIIFAEKDLVRGLQGEIPQIKMYRYDSFGGSVDTLRLHQRLANGLPIFEVTLELSTRSQKITAYRQQYVELIEPKVNQEQKILSASKALQSVIDNVLAPGSIVKDIQLGYHGQLFEADTQVAAPSWRILLENGEVYYVNAMNGAVDSSEAGKKENEK</sequence>
<dbReference type="GO" id="GO:0016020">
    <property type="term" value="C:membrane"/>
    <property type="evidence" value="ECO:0007669"/>
    <property type="project" value="InterPro"/>
</dbReference>
<feature type="domain" description="Regulatory protein YycH-like" evidence="1">
    <location>
        <begin position="97"/>
        <end position="232"/>
    </location>
</feature>
<dbReference type="InterPro" id="IPR018604">
    <property type="entry name" value="YycI-like"/>
</dbReference>
<evidence type="ECO:0000313" key="2">
    <source>
        <dbReference type="EMBL" id="RJG23734.1"/>
    </source>
</evidence>
<protein>
    <recommendedName>
        <fullName evidence="1">Regulatory protein YycH-like domain-containing protein</fullName>
    </recommendedName>
</protein>
<dbReference type="AlphaFoldDB" id="A0A3A3H3G3"/>